<name>A0ABW3Q0W3_9BACT</name>
<protein>
    <submittedName>
        <fullName evidence="1">Uncharacterized protein</fullName>
    </submittedName>
</protein>
<gene>
    <name evidence="1" type="ORF">ACFQ4C_01600</name>
</gene>
<reference evidence="2" key="1">
    <citation type="journal article" date="2019" name="Int. J. Syst. Evol. Microbiol.">
        <title>The Global Catalogue of Microorganisms (GCM) 10K type strain sequencing project: providing services to taxonomists for standard genome sequencing and annotation.</title>
        <authorList>
            <consortium name="The Broad Institute Genomics Platform"/>
            <consortium name="The Broad Institute Genome Sequencing Center for Infectious Disease"/>
            <person name="Wu L."/>
            <person name="Ma J."/>
        </authorList>
    </citation>
    <scope>NUCLEOTIDE SEQUENCE [LARGE SCALE GENOMIC DNA]</scope>
    <source>
        <strain evidence="2">CCUG 55608</strain>
    </source>
</reference>
<organism evidence="1 2">
    <name type="scientific">Larkinella insperata</name>
    <dbReference type="NCBI Taxonomy" id="332158"/>
    <lineage>
        <taxon>Bacteria</taxon>
        <taxon>Pseudomonadati</taxon>
        <taxon>Bacteroidota</taxon>
        <taxon>Cytophagia</taxon>
        <taxon>Cytophagales</taxon>
        <taxon>Spirosomataceae</taxon>
        <taxon>Larkinella</taxon>
    </lineage>
</organism>
<accession>A0ABW3Q0W3</accession>
<proteinExistence type="predicted"/>
<dbReference type="RefSeq" id="WP_265990456.1">
    <property type="nucleotide sequence ID" value="NZ_CP110973.1"/>
</dbReference>
<comment type="caution">
    <text evidence="1">The sequence shown here is derived from an EMBL/GenBank/DDBJ whole genome shotgun (WGS) entry which is preliminary data.</text>
</comment>
<dbReference type="EMBL" id="JBHTLP010000001">
    <property type="protein sequence ID" value="MFD1139779.1"/>
    <property type="molecule type" value="Genomic_DNA"/>
</dbReference>
<evidence type="ECO:0000313" key="1">
    <source>
        <dbReference type="EMBL" id="MFD1139779.1"/>
    </source>
</evidence>
<keyword evidence="2" id="KW-1185">Reference proteome</keyword>
<evidence type="ECO:0000313" key="2">
    <source>
        <dbReference type="Proteomes" id="UP001597116"/>
    </source>
</evidence>
<dbReference type="Proteomes" id="UP001597116">
    <property type="component" value="Unassembled WGS sequence"/>
</dbReference>
<sequence>MAYALLIIGLLGTMAGMVFRYCTKWILARERLQFFAAEYERALRGNDKNYALAAGRSYFDVLRGGKRSKEDEEHIESDIALMVSEQIKTLQLPIKTSLN</sequence>